<dbReference type="SUPFAM" id="SSF69255">
    <property type="entry name" value="gp5 N-terminal domain-like"/>
    <property type="match status" value="1"/>
</dbReference>
<dbReference type="eggNOG" id="ENOG5033U1G">
    <property type="taxonomic scope" value="Bacteria"/>
</dbReference>
<accession>Q30VW3</accession>
<dbReference type="Proteomes" id="UP000002710">
    <property type="component" value="Chromosome"/>
</dbReference>
<dbReference type="STRING" id="207559.Dde_3389"/>
<name>Q30VW3_OLEA2</name>
<keyword evidence="2" id="KW-1185">Reference proteome</keyword>
<dbReference type="EMBL" id="CP000112">
    <property type="protein sequence ID" value="ABB40183.1"/>
    <property type="molecule type" value="Genomic_DNA"/>
</dbReference>
<protein>
    <submittedName>
        <fullName evidence="1">Baseplate assembly protein</fullName>
    </submittedName>
</protein>
<reference evidence="1 2" key="1">
    <citation type="journal article" date="2011" name="J. Bacteriol.">
        <title>Complete genome sequence and updated annotation of Desulfovibrio alaskensis G20.</title>
        <authorList>
            <person name="Hauser L.J."/>
            <person name="Land M.L."/>
            <person name="Brown S.D."/>
            <person name="Larimer F."/>
            <person name="Keller K.L."/>
            <person name="Rapp-Giles B.J."/>
            <person name="Price M.N."/>
            <person name="Lin M."/>
            <person name="Bruce D.C."/>
            <person name="Detter J.C."/>
            <person name="Tapia R."/>
            <person name="Han C.S."/>
            <person name="Goodwin L.A."/>
            <person name="Cheng J.F."/>
            <person name="Pitluck S."/>
            <person name="Copeland A."/>
            <person name="Lucas S."/>
            <person name="Nolan M."/>
            <person name="Lapidus A.L."/>
            <person name="Palumbo A.V."/>
            <person name="Wall J.D."/>
        </authorList>
    </citation>
    <scope>NUCLEOTIDE SEQUENCE [LARGE SCALE GENOMIC DNA]</scope>
    <source>
        <strain evidence="2">ATCC BAA 1058 / DSM 17464 / G20</strain>
    </source>
</reference>
<evidence type="ECO:0000313" key="2">
    <source>
        <dbReference type="Proteomes" id="UP000002710"/>
    </source>
</evidence>
<dbReference type="RefSeq" id="WP_011369106.1">
    <property type="nucleotide sequence ID" value="NC_007519.1"/>
</dbReference>
<dbReference type="KEGG" id="dde:Dde_3389"/>
<dbReference type="AlphaFoldDB" id="Q30VW3"/>
<dbReference type="HOGENOM" id="CLU_1154964_0_0_7"/>
<proteinExistence type="predicted"/>
<sequence>MNGSDTDLLRLFKRVVELSMPNLRSYYRVTRKAKVVQSYASDGRYWADVQPLRNDDTPDPKEPVVPKVEIPILWGGPERGVVCPPMVGTLCDLSYYDGDPNYPRISNFRWEGNVAPACEVGAFVIQLDPRTYIKIDAGKNLIEVTPANRVATVGGNKTETIDGVWTIKAPLIIQEGNVQATGADGEVGTTTVKAHTQQEGSITVLGHVQCSSLSVADNVDIGGNLNTAGESFAGTRSGGM</sequence>
<gene>
    <name evidence="1" type="ordered locus">Dde_3389</name>
</gene>
<evidence type="ECO:0000313" key="1">
    <source>
        <dbReference type="EMBL" id="ABB40183.1"/>
    </source>
</evidence>
<organism evidence="1 2">
    <name type="scientific">Oleidesulfovibrio alaskensis (strain ATCC BAA-1058 / DSM 17464 / G20)</name>
    <name type="common">Desulfovibrio alaskensis</name>
    <dbReference type="NCBI Taxonomy" id="207559"/>
    <lineage>
        <taxon>Bacteria</taxon>
        <taxon>Pseudomonadati</taxon>
        <taxon>Thermodesulfobacteriota</taxon>
        <taxon>Desulfovibrionia</taxon>
        <taxon>Desulfovibrionales</taxon>
        <taxon>Desulfovibrionaceae</taxon>
        <taxon>Oleidesulfovibrio</taxon>
    </lineage>
</organism>